<organism evidence="3 4">
    <name type="scientific">Luteimonas flava</name>
    <dbReference type="NCBI Taxonomy" id="3115822"/>
    <lineage>
        <taxon>Bacteria</taxon>
        <taxon>Pseudomonadati</taxon>
        <taxon>Pseudomonadota</taxon>
        <taxon>Gammaproteobacteria</taxon>
        <taxon>Lysobacterales</taxon>
        <taxon>Lysobacteraceae</taxon>
        <taxon>Luteimonas</taxon>
    </lineage>
</organism>
<sequence>MRTSIVAVIATALVGCAHLSPSSDAGVAIELDAHGCIAAASPDVLIRIRNTSNARVAFHTYGTSSPPYELHPASVQLLDAVSGEPWQVVLEHFFPATNEVSLDSGDQADFTYEPSVWPSGQETGIFKLQIRDTRGRFHYSSEQGVCHPGSAPNNSFKPTPLRGAA</sequence>
<dbReference type="RefSeq" id="WP_332076840.1">
    <property type="nucleotide sequence ID" value="NZ_JAZHBM010000001.1"/>
</dbReference>
<proteinExistence type="predicted"/>
<gene>
    <name evidence="3" type="ORF">V3391_02515</name>
</gene>
<accession>A0ABU7WAV9</accession>
<comment type="caution">
    <text evidence="3">The sequence shown here is derived from an EMBL/GenBank/DDBJ whole genome shotgun (WGS) entry which is preliminary data.</text>
</comment>
<evidence type="ECO:0000256" key="2">
    <source>
        <dbReference type="SAM" id="SignalP"/>
    </source>
</evidence>
<evidence type="ECO:0000313" key="3">
    <source>
        <dbReference type="EMBL" id="MEF3081089.1"/>
    </source>
</evidence>
<feature type="region of interest" description="Disordered" evidence="1">
    <location>
        <begin position="142"/>
        <end position="165"/>
    </location>
</feature>
<feature type="chain" id="PRO_5045922850" description="Lipoprotein" evidence="2">
    <location>
        <begin position="26"/>
        <end position="165"/>
    </location>
</feature>
<dbReference type="EMBL" id="JAZHBM010000001">
    <property type="protein sequence ID" value="MEF3081089.1"/>
    <property type="molecule type" value="Genomic_DNA"/>
</dbReference>
<name>A0ABU7WAV9_9GAMM</name>
<evidence type="ECO:0000313" key="4">
    <source>
        <dbReference type="Proteomes" id="UP001358324"/>
    </source>
</evidence>
<dbReference type="Proteomes" id="UP001358324">
    <property type="component" value="Unassembled WGS sequence"/>
</dbReference>
<evidence type="ECO:0008006" key="5">
    <source>
        <dbReference type="Google" id="ProtNLM"/>
    </source>
</evidence>
<protein>
    <recommendedName>
        <fullName evidence="5">Lipoprotein</fullName>
    </recommendedName>
</protein>
<evidence type="ECO:0000256" key="1">
    <source>
        <dbReference type="SAM" id="MobiDB-lite"/>
    </source>
</evidence>
<dbReference type="PROSITE" id="PS51257">
    <property type="entry name" value="PROKAR_LIPOPROTEIN"/>
    <property type="match status" value="1"/>
</dbReference>
<keyword evidence="2" id="KW-0732">Signal</keyword>
<reference evidence="3 4" key="1">
    <citation type="submission" date="2024-01" db="EMBL/GenBank/DDBJ databases">
        <title>Novel species of the genus Luteimonas isolated from rivers.</title>
        <authorList>
            <person name="Lu H."/>
        </authorList>
    </citation>
    <scope>NUCLEOTIDE SEQUENCE [LARGE SCALE GENOMIC DNA]</scope>
    <source>
        <strain evidence="3 4">SMYT11W</strain>
    </source>
</reference>
<feature type="signal peptide" evidence="2">
    <location>
        <begin position="1"/>
        <end position="25"/>
    </location>
</feature>
<keyword evidence="4" id="KW-1185">Reference proteome</keyword>